<keyword evidence="4" id="KW-1185">Reference proteome</keyword>
<dbReference type="Proteomes" id="UP000001520">
    <property type="component" value="Plasmid megaplasmid pDF308"/>
</dbReference>
<keyword evidence="2" id="KW-0812">Transmembrane</keyword>
<sequence length="785" mass="88625">MNIYIYDSWFSFVYEIALYISDSIYSFFGSDFLFIASMFLMFVMLNVAVRYVTLTASTNGPGLREFFDNLMKKDLIYKLILGGVLFAITLLPVKVNVIYSGNKLIPADVINLAMKDLFTSLTSSSDSTGTSTSSKTTFADASFTSTHKLPWVIAISAYTIDEFLFGKYGILQNTMKPFYEKYKNDTSAIINSYIDFKKESDTVIQLTDGIFNKEVDVFKKIPTYYVETFNVFNNIKLKNSSSKIQKDIEKLIIILSGLQAGYTKETMAIIDKLINTDDISSVLNDPDVIKFYNTMIKTFNIELETEGDVTTIIRKKSTPYTANSSDAAGLTIDRQLFLSFLYNSLNQKNTGPDDIFFNTFYKSLALIYLTGLNNTTDNVLQTLKDKYETVIACVEKKETNCDAVTLDMNSFLKDIATTRYSNSSDDIVLKNITDEYEYLLLIINNNELLNIPFVSKLAAKLYTSLEKDISNFNDNYIVKLSQLRSKIANMDGAYNLSAVVTYIDSLLQFFNKSYSVYNDVLNNYKYYHDNALTLKSEEYFDDIINSGSIFKVMKLLDSDGLSLKGTAALIFRALAWFLSWAILIFSYLGLLYFLVIRAINFLVYVVLWFMYFFKAFILSDIRILKSLIIDWITFRAYDVALVVGIAFSYAFQILLYTLISYGQYLLTSNSARSVMVNLVLALCVFLNLQIMRFVYQNIGRIVAQSDNVFADSLKRVIDTGVAGVGAVTSVLGGVIGLSQTLGGLFGRESVVGKTVSKTSEVSQQNIASNPNVKEQVNTKDKLKRD</sequence>
<feature type="transmembrane region" description="Helical" evidence="2">
    <location>
        <begin position="75"/>
        <end position="93"/>
    </location>
</feature>
<geneLocation type="plasmid" evidence="3 4">
    <name>megaplasmid pDF308</name>
</geneLocation>
<evidence type="ECO:0000313" key="3">
    <source>
        <dbReference type="EMBL" id="BAI81673.1"/>
    </source>
</evidence>
<feature type="transmembrane region" description="Helical" evidence="2">
    <location>
        <begin position="601"/>
        <end position="618"/>
    </location>
</feature>
<dbReference type="EMBL" id="AP011530">
    <property type="protein sequence ID" value="BAI81673.1"/>
    <property type="molecule type" value="Genomic_DNA"/>
</dbReference>
<feature type="transmembrane region" description="Helical" evidence="2">
    <location>
        <begin position="639"/>
        <end position="662"/>
    </location>
</feature>
<name>D3PEN1_DEFDS</name>
<feature type="compositionally biased region" description="Basic and acidic residues" evidence="1">
    <location>
        <begin position="776"/>
        <end position="785"/>
    </location>
</feature>
<dbReference type="RefSeq" id="WP_013008912.1">
    <property type="nucleotide sequence ID" value="NC_013940.1"/>
</dbReference>
<feature type="transmembrane region" description="Helical" evidence="2">
    <location>
        <begin position="674"/>
        <end position="695"/>
    </location>
</feature>
<protein>
    <submittedName>
        <fullName evidence="3">Uncharacterized protein</fullName>
    </submittedName>
</protein>
<dbReference type="HOGENOM" id="CLU_357060_0_0_0"/>
<feature type="transmembrane region" description="Helical" evidence="2">
    <location>
        <begin position="32"/>
        <end position="54"/>
    </location>
</feature>
<dbReference type="KEGG" id="ddf:DEFDS_P049"/>
<feature type="compositionally biased region" description="Polar residues" evidence="1">
    <location>
        <begin position="762"/>
        <end position="775"/>
    </location>
</feature>
<keyword evidence="2" id="KW-0472">Membrane</keyword>
<evidence type="ECO:0000256" key="2">
    <source>
        <dbReference type="SAM" id="Phobius"/>
    </source>
</evidence>
<dbReference type="AlphaFoldDB" id="D3PEN1"/>
<keyword evidence="3" id="KW-0614">Plasmid</keyword>
<evidence type="ECO:0000313" key="4">
    <source>
        <dbReference type="Proteomes" id="UP000001520"/>
    </source>
</evidence>
<accession>D3PEN1</accession>
<organism evidence="3 4">
    <name type="scientific">Deferribacter desulfuricans (strain DSM 14783 / JCM 11476 / NBRC 101012 / SSM1)</name>
    <dbReference type="NCBI Taxonomy" id="639282"/>
    <lineage>
        <taxon>Bacteria</taxon>
        <taxon>Pseudomonadati</taxon>
        <taxon>Deferribacterota</taxon>
        <taxon>Deferribacteres</taxon>
        <taxon>Deferribacterales</taxon>
        <taxon>Deferribacteraceae</taxon>
        <taxon>Deferribacter</taxon>
    </lineage>
</organism>
<gene>
    <name evidence="3" type="ordered locus">DEFDS_P049</name>
</gene>
<proteinExistence type="predicted"/>
<feature type="transmembrane region" description="Helical" evidence="2">
    <location>
        <begin position="573"/>
        <end position="595"/>
    </location>
</feature>
<reference evidence="3 4" key="1">
    <citation type="journal article" date="2010" name="DNA Res.">
        <title>Bacterial lifestyle in a deep-sea hydrothermal vent chimney revealed by the genome sequence of the thermophilic bacterium Deferribacter desulfuricans SSM1.</title>
        <authorList>
            <person name="Takaki Y."/>
            <person name="Shimamura S."/>
            <person name="Nakagawa S."/>
            <person name="Fukuhara Y."/>
            <person name="Horikawa H."/>
            <person name="Ankai A."/>
            <person name="Harada T."/>
            <person name="Hosoyama A."/>
            <person name="Oguchi A."/>
            <person name="Fukui S."/>
            <person name="Fujita N."/>
            <person name="Takami H."/>
            <person name="Takai K."/>
        </authorList>
    </citation>
    <scope>NUCLEOTIDE SEQUENCE [LARGE SCALE GENOMIC DNA]</scope>
    <source>
        <strain evidence="4">DSM 14783 / JCM 11476 / NBRC 101012 / SSM1</strain>
        <plasmid evidence="4">Plasmid megaplasmid pDF308</plasmid>
    </source>
</reference>
<keyword evidence="2" id="KW-1133">Transmembrane helix</keyword>
<evidence type="ECO:0000256" key="1">
    <source>
        <dbReference type="SAM" id="MobiDB-lite"/>
    </source>
</evidence>
<feature type="region of interest" description="Disordered" evidence="1">
    <location>
        <begin position="762"/>
        <end position="785"/>
    </location>
</feature>